<evidence type="ECO:0000256" key="1">
    <source>
        <dbReference type="SAM" id="Phobius"/>
    </source>
</evidence>
<keyword evidence="1" id="KW-1133">Transmembrane helix</keyword>
<geneLocation type="plasmid" evidence="2 3">
    <name>unnamed1</name>
</geneLocation>
<keyword evidence="2" id="KW-0614">Plasmid</keyword>
<keyword evidence="1" id="KW-0812">Transmembrane</keyword>
<feature type="transmembrane region" description="Helical" evidence="1">
    <location>
        <begin position="6"/>
        <end position="22"/>
    </location>
</feature>
<reference evidence="2" key="1">
    <citation type="submission" date="2022-09" db="EMBL/GenBank/DDBJ databases">
        <title>Genomic of Burkholderia gladioli.</title>
        <authorList>
            <person name="Wu H."/>
        </authorList>
    </citation>
    <scope>NUCLEOTIDE SEQUENCE</scope>
    <source>
        <strain evidence="2">ZN-S4</strain>
        <plasmid evidence="2">unnamed1</plasmid>
    </source>
</reference>
<dbReference type="RefSeq" id="WP_260531915.1">
    <property type="nucleotide sequence ID" value="NZ_CP104216.1"/>
</dbReference>
<proteinExistence type="predicted"/>
<keyword evidence="1" id="KW-0472">Membrane</keyword>
<accession>A0AB38U5V9</accession>
<dbReference type="Proteomes" id="UP001059745">
    <property type="component" value="Plasmid unnamed1"/>
</dbReference>
<organism evidence="2 3">
    <name type="scientific">Burkholderia gladioli</name>
    <name type="common">Pseudomonas marginata</name>
    <name type="synonym">Phytomonas marginata</name>
    <dbReference type="NCBI Taxonomy" id="28095"/>
    <lineage>
        <taxon>Bacteria</taxon>
        <taxon>Pseudomonadati</taxon>
        <taxon>Pseudomonadota</taxon>
        <taxon>Betaproteobacteria</taxon>
        <taxon>Burkholderiales</taxon>
        <taxon>Burkholderiaceae</taxon>
        <taxon>Burkholderia</taxon>
    </lineage>
</organism>
<evidence type="ECO:0000313" key="2">
    <source>
        <dbReference type="EMBL" id="UWX75350.1"/>
    </source>
</evidence>
<gene>
    <name evidence="2" type="ORF">NYZ96_35295</name>
</gene>
<evidence type="ECO:0000313" key="3">
    <source>
        <dbReference type="Proteomes" id="UP001059745"/>
    </source>
</evidence>
<protein>
    <submittedName>
        <fullName evidence="2">Uncharacterized protein</fullName>
    </submittedName>
</protein>
<dbReference type="AlphaFoldDB" id="A0AB38U5V9"/>
<sequence length="117" mass="13476">MEAVFAIVGLIIFVIFLVRFDQRRIEKKARKKYDRSFKPVDADERVIALLIEHQAKLDMTCFAVRAMLDSHPRRAELQSLILGYAPVLVEAYTGITESPGHKYEEAVQNALRMLIRD</sequence>
<name>A0AB38U5V9_BURGA</name>
<dbReference type="EMBL" id="CP104216">
    <property type="protein sequence ID" value="UWX75350.1"/>
    <property type="molecule type" value="Genomic_DNA"/>
</dbReference>